<protein>
    <recommendedName>
        <fullName evidence="4">Heat induced stress protein YflT</fullName>
    </recommendedName>
</protein>
<name>A0ABU4GG32_9BACL</name>
<organism evidence="2 3">
    <name type="scientific">Sporosarcina saromensis</name>
    <dbReference type="NCBI Taxonomy" id="359365"/>
    <lineage>
        <taxon>Bacteria</taxon>
        <taxon>Bacillati</taxon>
        <taxon>Bacillota</taxon>
        <taxon>Bacilli</taxon>
        <taxon>Bacillales</taxon>
        <taxon>Caryophanaceae</taxon>
        <taxon>Sporosarcina</taxon>
    </lineage>
</organism>
<evidence type="ECO:0000313" key="3">
    <source>
        <dbReference type="Proteomes" id="UP001282284"/>
    </source>
</evidence>
<feature type="compositionally biased region" description="Basic and acidic residues" evidence="1">
    <location>
        <begin position="92"/>
        <end position="102"/>
    </location>
</feature>
<gene>
    <name evidence="2" type="ORF">QT711_15290</name>
</gene>
<dbReference type="Proteomes" id="UP001282284">
    <property type="component" value="Unassembled WGS sequence"/>
</dbReference>
<reference evidence="2 3" key="1">
    <citation type="submission" date="2023-06" db="EMBL/GenBank/DDBJ databases">
        <title>Sporosarcina sp. nov., isolated from Korean traditional fermented seafood 'Jeotgal'.</title>
        <authorList>
            <person name="Yang A.I."/>
            <person name="Shin N.-R."/>
        </authorList>
    </citation>
    <scope>NUCLEOTIDE SEQUENCE [LARGE SCALE GENOMIC DNA]</scope>
    <source>
        <strain evidence="2 3">KCTC13119</strain>
    </source>
</reference>
<accession>A0ABU4GG32</accession>
<dbReference type="RefSeq" id="WP_317945687.1">
    <property type="nucleotide sequence ID" value="NZ_JAUBDI010000018.1"/>
</dbReference>
<evidence type="ECO:0000313" key="2">
    <source>
        <dbReference type="EMBL" id="MDW0114562.1"/>
    </source>
</evidence>
<comment type="caution">
    <text evidence="2">The sequence shown here is derived from an EMBL/GenBank/DDBJ whole genome shotgun (WGS) entry which is preliminary data.</text>
</comment>
<evidence type="ECO:0000256" key="1">
    <source>
        <dbReference type="SAM" id="MobiDB-lite"/>
    </source>
</evidence>
<sequence length="114" mass="12592">MTKKHVGTFNGVDEAVIKISGLQAEGYRDEQISAEVSSENVASALEKRTSIVVDKMTDPHQEDRAVSLFIEAEEEERDSSAELTESGEVLSSEDHNEPRDANSELMPRINTTNL</sequence>
<dbReference type="EMBL" id="JAUBDI010000018">
    <property type="protein sequence ID" value="MDW0114562.1"/>
    <property type="molecule type" value="Genomic_DNA"/>
</dbReference>
<proteinExistence type="predicted"/>
<evidence type="ECO:0008006" key="4">
    <source>
        <dbReference type="Google" id="ProtNLM"/>
    </source>
</evidence>
<feature type="region of interest" description="Disordered" evidence="1">
    <location>
        <begin position="72"/>
        <end position="114"/>
    </location>
</feature>
<keyword evidence="3" id="KW-1185">Reference proteome</keyword>